<dbReference type="InterPro" id="IPR029045">
    <property type="entry name" value="ClpP/crotonase-like_dom_sf"/>
</dbReference>
<dbReference type="CDD" id="cd06558">
    <property type="entry name" value="crotonase-like"/>
    <property type="match status" value="1"/>
</dbReference>
<dbReference type="Proteomes" id="UP001448858">
    <property type="component" value="Chromosome"/>
</dbReference>
<protein>
    <recommendedName>
        <fullName evidence="2">3-hydroxyisobutyryl-CoA hydrolase</fullName>
        <ecNumber evidence="2">3.1.2.4</ecNumber>
    </recommendedName>
</protein>
<evidence type="ECO:0000313" key="7">
    <source>
        <dbReference type="Proteomes" id="UP001448858"/>
    </source>
</evidence>
<gene>
    <name evidence="6" type="ORF">AAE021_05325</name>
</gene>
<dbReference type="InterPro" id="IPR032259">
    <property type="entry name" value="HIBYL-CoA-H"/>
</dbReference>
<evidence type="ECO:0000256" key="1">
    <source>
        <dbReference type="ARBA" id="ARBA00001709"/>
    </source>
</evidence>
<dbReference type="InterPro" id="IPR045004">
    <property type="entry name" value="ECH_dom"/>
</dbReference>
<name>A0ABZ3A0K5_9MICC</name>
<evidence type="ECO:0000256" key="2">
    <source>
        <dbReference type="ARBA" id="ARBA00011915"/>
    </source>
</evidence>
<dbReference type="NCBIfam" id="NF004127">
    <property type="entry name" value="PRK05617.1"/>
    <property type="match status" value="1"/>
</dbReference>
<evidence type="ECO:0000256" key="4">
    <source>
        <dbReference type="SAM" id="MobiDB-lite"/>
    </source>
</evidence>
<feature type="region of interest" description="Disordered" evidence="4">
    <location>
        <begin position="1"/>
        <end position="20"/>
    </location>
</feature>
<accession>A0ABZ3A0K5</accession>
<comment type="catalytic activity">
    <reaction evidence="1">
        <text>3-hydroxy-2-methylpropanoyl-CoA + H2O = 3-hydroxy-2-methylpropanoate + CoA + H(+)</text>
        <dbReference type="Rhea" id="RHEA:20888"/>
        <dbReference type="ChEBI" id="CHEBI:11805"/>
        <dbReference type="ChEBI" id="CHEBI:15377"/>
        <dbReference type="ChEBI" id="CHEBI:15378"/>
        <dbReference type="ChEBI" id="CHEBI:57287"/>
        <dbReference type="ChEBI" id="CHEBI:57340"/>
        <dbReference type="EC" id="3.1.2.4"/>
    </reaction>
</comment>
<sequence>MTKSTAPEQTQAPAGSAEPEVLIERTGHLGRIILNRPRAINALTAAMVSAIRGALDEWEHDDGVATVLLSGAGERGLCAGGDIVAIYRDAGNGGAASARFWAEEYELNARISSYPKPYVAIMDGIVLGGGVGVSAHGRHRIVTERTKVGMPETGIGFVPDVGGTYLLSRAPGELGTHAALTAGTMTGADAILLGLADVYVDSSRLEELAAALAEKPAGDVLRNFAGEAPEAPLAAARHWIDECYGHDDVESILDALLRSGNRDANSAAAAVQAKSPTALKVTLQSLRRARALPDLVSVLAQEYRVSLHALAAPDFAEGVRAQVIDKDRNPRWQPASLQEVRRSDVDAYFEPVRGQTDIFTPEVIGTDFVTKSQEPK</sequence>
<dbReference type="Gene3D" id="3.90.226.10">
    <property type="entry name" value="2-enoyl-CoA Hydratase, Chain A, domain 1"/>
    <property type="match status" value="1"/>
</dbReference>
<dbReference type="SUPFAM" id="SSF52096">
    <property type="entry name" value="ClpP/crotonase"/>
    <property type="match status" value="1"/>
</dbReference>
<evidence type="ECO:0000259" key="5">
    <source>
        <dbReference type="Pfam" id="PF16113"/>
    </source>
</evidence>
<evidence type="ECO:0000313" key="6">
    <source>
        <dbReference type="EMBL" id="WZP16985.1"/>
    </source>
</evidence>
<proteinExistence type="predicted"/>
<reference evidence="6 7" key="1">
    <citation type="submission" date="2024-04" db="EMBL/GenBank/DDBJ databases">
        <title>Arthrobacter sp. from Plains bison fecal sample.</title>
        <authorList>
            <person name="Ruzzini A."/>
        </authorList>
    </citation>
    <scope>NUCLEOTIDE SEQUENCE [LARGE SCALE GENOMIC DNA]</scope>
    <source>
        <strain evidence="6 7">EINP1</strain>
    </source>
</reference>
<evidence type="ECO:0000256" key="3">
    <source>
        <dbReference type="ARBA" id="ARBA00022801"/>
    </source>
</evidence>
<dbReference type="RefSeq" id="WP_342024584.1">
    <property type="nucleotide sequence ID" value="NZ_CP151657.1"/>
</dbReference>
<dbReference type="EC" id="3.1.2.4" evidence="2"/>
<keyword evidence="3" id="KW-0378">Hydrolase</keyword>
<dbReference type="PANTHER" id="PTHR43176">
    <property type="entry name" value="3-HYDROXYISOBUTYRYL-COA HYDROLASE-RELATED"/>
    <property type="match status" value="1"/>
</dbReference>
<keyword evidence="7" id="KW-1185">Reference proteome</keyword>
<feature type="compositionally biased region" description="Polar residues" evidence="4">
    <location>
        <begin position="1"/>
        <end position="13"/>
    </location>
</feature>
<organism evidence="6 7">
    <name type="scientific">Arthrobacter citreus</name>
    <dbReference type="NCBI Taxonomy" id="1670"/>
    <lineage>
        <taxon>Bacteria</taxon>
        <taxon>Bacillati</taxon>
        <taxon>Actinomycetota</taxon>
        <taxon>Actinomycetes</taxon>
        <taxon>Micrococcales</taxon>
        <taxon>Micrococcaceae</taxon>
        <taxon>Arthrobacter</taxon>
    </lineage>
</organism>
<dbReference type="PANTHER" id="PTHR43176:SF3">
    <property type="entry name" value="3-HYDROXYISOBUTYRYL-COA HYDROLASE, MITOCHONDRIAL"/>
    <property type="match status" value="1"/>
</dbReference>
<dbReference type="Pfam" id="PF16113">
    <property type="entry name" value="ECH_2"/>
    <property type="match status" value="1"/>
</dbReference>
<feature type="domain" description="Enoyl-CoA hydratase/isomerase" evidence="5">
    <location>
        <begin position="30"/>
        <end position="349"/>
    </location>
</feature>
<dbReference type="EMBL" id="CP151657">
    <property type="protein sequence ID" value="WZP16985.1"/>
    <property type="molecule type" value="Genomic_DNA"/>
</dbReference>